<dbReference type="AlphaFoldDB" id="A0A558GGP4"/>
<evidence type="ECO:0000313" key="2">
    <source>
        <dbReference type="Proteomes" id="UP000320531"/>
    </source>
</evidence>
<gene>
    <name evidence="1" type="ORF">FQK23_10585</name>
</gene>
<proteinExistence type="predicted"/>
<sequence>MNTLTGFLSAITNEFKSATGINLDTVHPAPLVSQIAEDLYKHDLVPATRTDIEESYAALTNSFPSEEDLTEVELFLCNLGWLADAPDKAA</sequence>
<organism evidence="1 2">
    <name type="scientific">Corynebacterium aurimucosum</name>
    <dbReference type="NCBI Taxonomy" id="169292"/>
    <lineage>
        <taxon>Bacteria</taxon>
        <taxon>Bacillati</taxon>
        <taxon>Actinomycetota</taxon>
        <taxon>Actinomycetes</taxon>
        <taxon>Mycobacteriales</taxon>
        <taxon>Corynebacteriaceae</taxon>
        <taxon>Corynebacterium</taxon>
    </lineage>
</organism>
<evidence type="ECO:0008006" key="3">
    <source>
        <dbReference type="Google" id="ProtNLM"/>
    </source>
</evidence>
<comment type="caution">
    <text evidence="1">The sequence shown here is derived from an EMBL/GenBank/DDBJ whole genome shotgun (WGS) entry which is preliminary data.</text>
</comment>
<reference evidence="1 2" key="1">
    <citation type="submission" date="2019-07" db="EMBL/GenBank/DDBJ databases">
        <title>Draft genome of C. aurimucosum strain 14-2523.</title>
        <authorList>
            <person name="Pacheco L.G.C."/>
            <person name="Aguiar E.R.G.R."/>
            <person name="Navas J."/>
            <person name="Santos C.S."/>
            <person name="Rocha D.J.P.G."/>
        </authorList>
    </citation>
    <scope>NUCLEOTIDE SEQUENCE [LARGE SCALE GENOMIC DNA]</scope>
    <source>
        <strain evidence="1 2">14-2523</strain>
    </source>
</reference>
<dbReference type="Proteomes" id="UP000320531">
    <property type="component" value="Unassembled WGS sequence"/>
</dbReference>
<evidence type="ECO:0000313" key="1">
    <source>
        <dbReference type="EMBL" id="TVU56044.1"/>
    </source>
</evidence>
<name>A0A558GGP4_9CORY</name>
<protein>
    <recommendedName>
        <fullName evidence="3">DUF3349 domain-containing protein</fullName>
    </recommendedName>
</protein>
<dbReference type="EMBL" id="VMTY01000046">
    <property type="protein sequence ID" value="TVU56044.1"/>
    <property type="molecule type" value="Genomic_DNA"/>
</dbReference>
<accession>A0A558GGP4</accession>